<accession>A0AAI9XUP3</accession>
<organism evidence="1 2">
    <name type="scientific">Colletotrichum melonis</name>
    <dbReference type="NCBI Taxonomy" id="1209925"/>
    <lineage>
        <taxon>Eukaryota</taxon>
        <taxon>Fungi</taxon>
        <taxon>Dikarya</taxon>
        <taxon>Ascomycota</taxon>
        <taxon>Pezizomycotina</taxon>
        <taxon>Sordariomycetes</taxon>
        <taxon>Hypocreomycetidae</taxon>
        <taxon>Glomerellales</taxon>
        <taxon>Glomerellaceae</taxon>
        <taxon>Colletotrichum</taxon>
        <taxon>Colletotrichum acutatum species complex</taxon>
    </lineage>
</organism>
<proteinExistence type="predicted"/>
<comment type="caution">
    <text evidence="1">The sequence shown here is derived from an EMBL/GenBank/DDBJ whole genome shotgun (WGS) entry which is preliminary data.</text>
</comment>
<reference evidence="1 2" key="1">
    <citation type="submission" date="2016-10" db="EMBL/GenBank/DDBJ databases">
        <title>The genome sequence of Colletotrichum fioriniae PJ7.</title>
        <authorList>
            <person name="Baroncelli R."/>
        </authorList>
    </citation>
    <scope>NUCLEOTIDE SEQUENCE [LARGE SCALE GENOMIC DNA]</scope>
    <source>
        <strain evidence="1">Col 31</strain>
    </source>
</reference>
<gene>
    <name evidence="1" type="ORF">CMEL01_03297</name>
</gene>
<dbReference type="AlphaFoldDB" id="A0AAI9XUP3"/>
<dbReference type="Proteomes" id="UP001239795">
    <property type="component" value="Unassembled WGS sequence"/>
</dbReference>
<sequence>MYSQLSVFDKGWVQLSRLSSFLFLPSSSRSRAGRTGRHLWEAVGADSVCRDGLWQLDKSTAGPRILDGH</sequence>
<protein>
    <submittedName>
        <fullName evidence="1">Uncharacterized protein</fullName>
    </submittedName>
</protein>
<evidence type="ECO:0000313" key="2">
    <source>
        <dbReference type="Proteomes" id="UP001239795"/>
    </source>
</evidence>
<name>A0AAI9XUP3_9PEZI</name>
<keyword evidence="2" id="KW-1185">Reference proteome</keyword>
<evidence type="ECO:0000313" key="1">
    <source>
        <dbReference type="EMBL" id="KAK1460298.1"/>
    </source>
</evidence>
<dbReference type="EMBL" id="MLGG01000013">
    <property type="protein sequence ID" value="KAK1460298.1"/>
    <property type="molecule type" value="Genomic_DNA"/>
</dbReference>